<evidence type="ECO:0000256" key="1">
    <source>
        <dbReference type="ARBA" id="ARBA00022722"/>
    </source>
</evidence>
<name>A0AAU7JFA1_9HYPH</name>
<evidence type="ECO:0000256" key="5">
    <source>
        <dbReference type="ARBA" id="ARBA00022806"/>
    </source>
</evidence>
<organism evidence="19">
    <name type="scientific">Alsobacter sp. KACC 23698</name>
    <dbReference type="NCBI Taxonomy" id="3149229"/>
    <lineage>
        <taxon>Bacteria</taxon>
        <taxon>Pseudomonadati</taxon>
        <taxon>Pseudomonadota</taxon>
        <taxon>Alphaproteobacteria</taxon>
        <taxon>Hyphomicrobiales</taxon>
        <taxon>Alsobacteraceae</taxon>
        <taxon>Alsobacter</taxon>
    </lineage>
</organism>
<reference evidence="19" key="1">
    <citation type="submission" date="2024-05" db="EMBL/GenBank/DDBJ databases">
        <authorList>
            <person name="Kim S."/>
            <person name="Heo J."/>
            <person name="Choi H."/>
            <person name="Choi Y."/>
            <person name="Kwon S.-W."/>
            <person name="Kim Y."/>
        </authorList>
    </citation>
    <scope>NUCLEOTIDE SEQUENCE</scope>
    <source>
        <strain evidence="19">KACC 23698</strain>
    </source>
</reference>
<dbReference type="GO" id="GO:0033202">
    <property type="term" value="C:DNA helicase complex"/>
    <property type="evidence" value="ECO:0007669"/>
    <property type="project" value="TreeGrafter"/>
</dbReference>
<keyword evidence="10" id="KW-0413">Isomerase</keyword>
<evidence type="ECO:0000259" key="17">
    <source>
        <dbReference type="PROSITE" id="PS51198"/>
    </source>
</evidence>
<sequence length="1157" mass="125129">MSEGLVIPEITRLSQLEASDPKVSAWVSANAGAGKTYVLSQRIIRLLLEDIDPGRILALTFTKAAAANMANRVFAILASWVTLDDAELSAAIETLDGQRPDGARLSRARRLFARAVETPGGLKVQTIHAFCERVLHLFPFEANVAARFEVLDDAAAAEMMGAARTHVLTRAVRDGDPDLSQALALVNEVAGEDGFVKLMAEALKLGPVLERFGRGREGLAALAGRLAEALGLAPGETISDVERLIVEGGFAPAEWPGVIAALEAFGKTEQDRADALRRAAQSAGAERVEAYLAAFLKKTDQEPFSDAKFLTKGFGAAHPALAERLRAERGRVHALLDRRRAAEAVARTHALLVLADGVLAHYAGQKSQRGALDFDDLIARTLALFQRSEAAWVLYKLDQGIDHILVDEAQDTSDPQWRILTQLTEDFFSGAGQTDRIRTMFAVGDPKQSIFSFQGASPEAFDRARKHFADHIRALEAEAPARWTWRERPLTLSFRSTPDVLRAVDDVFSIEPHFAGLNRGDAVRTVHESARPQAPGLLEIWDPETPTVTVEPDAWAKPLDEPDAGSPSVRLARRIARLVRRWSTVGDEAGRLISPGDVLILVRSRNAFFQAVIRALKDADVPVAGADRLALTSHIAVMDLVALGRACLLPADDLTLATVLKSPLFGLDEDALYDLAADRQGSLSAALERAIDPRFAPARERLDRWRRLAATTGPFGFYAAVLGPDGGRRAMLSRLGPEAGDAVDEFLRLALDHEHRETPSLGLFLSVMSAADLTVKRDMEAGRGEVRVMTVHGAKGLEAPIVFMADTCSAPNGHHDHPILATPYRDGAKELNLPVWSPSQKCDSRVIRASRQRARDAARDEYHRLLYVAMTRARDRLYVCGFEGANGRGDRCWYDMIRATLEPLMETRPAEGEPGQVLRRQARPFPRQEASAGLAPAAEPPPPAWLAAPAPAETAARPPLRPSSAIEAADASPARAGAGARGRDARVAGRIVHTLLETLPGVSPPLRRLAAERLAAARAGSMEAERRDALVRDVLAVLDRPELAALFGPLGRAEAPIAGSLQLRPGEPATSVSGQIDRLAVTPEAVWVADFKTGAPPGPQEAPPETYVAQLAVYRALLARLYPDRPVRCLLIWTAGPRVDEIAPAALDAALARIKPA</sequence>
<evidence type="ECO:0000256" key="15">
    <source>
        <dbReference type="PROSITE-ProRule" id="PRU00560"/>
    </source>
</evidence>
<keyword evidence="4 15" id="KW-0378">Hydrolase</keyword>
<dbReference type="SUPFAM" id="SSF52540">
    <property type="entry name" value="P-loop containing nucleoside triphosphate hydrolases"/>
    <property type="match status" value="1"/>
</dbReference>
<dbReference type="EC" id="5.6.2.4" evidence="12"/>
<evidence type="ECO:0000256" key="3">
    <source>
        <dbReference type="ARBA" id="ARBA00022763"/>
    </source>
</evidence>
<dbReference type="InterPro" id="IPR014017">
    <property type="entry name" value="DNA_helicase_UvrD-like_C"/>
</dbReference>
<comment type="catalytic activity">
    <reaction evidence="14">
        <text>ATP + H2O = ADP + phosphate + H(+)</text>
        <dbReference type="Rhea" id="RHEA:13065"/>
        <dbReference type="ChEBI" id="CHEBI:15377"/>
        <dbReference type="ChEBI" id="CHEBI:15378"/>
        <dbReference type="ChEBI" id="CHEBI:30616"/>
        <dbReference type="ChEBI" id="CHEBI:43474"/>
        <dbReference type="ChEBI" id="CHEBI:456216"/>
        <dbReference type="EC" id="5.6.2.4"/>
    </reaction>
</comment>
<dbReference type="GO" id="GO:0000725">
    <property type="term" value="P:recombinational repair"/>
    <property type="evidence" value="ECO:0007669"/>
    <property type="project" value="TreeGrafter"/>
</dbReference>
<comment type="catalytic activity">
    <reaction evidence="11">
        <text>Couples ATP hydrolysis with the unwinding of duplex DNA by translocating in the 3'-5' direction.</text>
        <dbReference type="EC" id="5.6.2.4"/>
    </reaction>
</comment>
<dbReference type="RefSeq" id="WP_406855897.1">
    <property type="nucleotide sequence ID" value="NZ_CP157484.1"/>
</dbReference>
<dbReference type="Pfam" id="PF12705">
    <property type="entry name" value="PDDEXK_1"/>
    <property type="match status" value="1"/>
</dbReference>
<evidence type="ECO:0000256" key="4">
    <source>
        <dbReference type="ARBA" id="ARBA00022801"/>
    </source>
</evidence>
<dbReference type="GO" id="GO:0003677">
    <property type="term" value="F:DNA binding"/>
    <property type="evidence" value="ECO:0007669"/>
    <property type="project" value="UniProtKB-KW"/>
</dbReference>
<evidence type="ECO:0000256" key="6">
    <source>
        <dbReference type="ARBA" id="ARBA00022839"/>
    </source>
</evidence>
<dbReference type="Pfam" id="PF13361">
    <property type="entry name" value="UvrD_C"/>
    <property type="match status" value="1"/>
</dbReference>
<keyword evidence="7 15" id="KW-0067">ATP-binding</keyword>
<protein>
    <recommendedName>
        <fullName evidence="12">DNA 3'-5' helicase</fullName>
        <ecNumber evidence="12">5.6.2.4</ecNumber>
    </recommendedName>
    <alternativeName>
        <fullName evidence="13">DNA 3'-5' helicase II</fullName>
    </alternativeName>
</protein>
<feature type="domain" description="UvrD-like helicase ATP-binding" evidence="17">
    <location>
        <begin position="8"/>
        <end position="497"/>
    </location>
</feature>
<evidence type="ECO:0000256" key="12">
    <source>
        <dbReference type="ARBA" id="ARBA00034808"/>
    </source>
</evidence>
<dbReference type="EMBL" id="CP157484">
    <property type="protein sequence ID" value="XBO39058.1"/>
    <property type="molecule type" value="Genomic_DNA"/>
</dbReference>
<dbReference type="PROSITE" id="PS51198">
    <property type="entry name" value="UVRD_HELICASE_ATP_BIND"/>
    <property type="match status" value="1"/>
</dbReference>
<keyword evidence="6" id="KW-0269">Exonuclease</keyword>
<dbReference type="PANTHER" id="PTHR11070:SF2">
    <property type="entry name" value="ATP-DEPENDENT DNA HELICASE SRS2"/>
    <property type="match status" value="1"/>
</dbReference>
<dbReference type="GO" id="GO:0004527">
    <property type="term" value="F:exonuclease activity"/>
    <property type="evidence" value="ECO:0007669"/>
    <property type="project" value="UniProtKB-KW"/>
</dbReference>
<dbReference type="GO" id="GO:0005829">
    <property type="term" value="C:cytosol"/>
    <property type="evidence" value="ECO:0007669"/>
    <property type="project" value="TreeGrafter"/>
</dbReference>
<evidence type="ECO:0000313" key="19">
    <source>
        <dbReference type="EMBL" id="XBO39058.1"/>
    </source>
</evidence>
<feature type="compositionally biased region" description="Low complexity" evidence="16">
    <location>
        <begin position="968"/>
        <end position="978"/>
    </location>
</feature>
<evidence type="ECO:0000256" key="13">
    <source>
        <dbReference type="ARBA" id="ARBA00034923"/>
    </source>
</evidence>
<dbReference type="GO" id="GO:0005524">
    <property type="term" value="F:ATP binding"/>
    <property type="evidence" value="ECO:0007669"/>
    <property type="project" value="UniProtKB-UniRule"/>
</dbReference>
<evidence type="ECO:0000256" key="9">
    <source>
        <dbReference type="ARBA" id="ARBA00023204"/>
    </source>
</evidence>
<dbReference type="InterPro" id="IPR011604">
    <property type="entry name" value="PDDEXK-like_dom_sf"/>
</dbReference>
<proteinExistence type="predicted"/>
<evidence type="ECO:0000256" key="7">
    <source>
        <dbReference type="ARBA" id="ARBA00022840"/>
    </source>
</evidence>
<keyword evidence="9" id="KW-0234">DNA repair</keyword>
<dbReference type="InterPro" id="IPR000212">
    <property type="entry name" value="DNA_helicase_UvrD/REP"/>
</dbReference>
<keyword evidence="2 15" id="KW-0547">Nucleotide-binding</keyword>
<keyword evidence="3" id="KW-0227">DNA damage</keyword>
<dbReference type="InterPro" id="IPR038726">
    <property type="entry name" value="PDDEXK_AddAB-type"/>
</dbReference>
<dbReference type="InterPro" id="IPR027417">
    <property type="entry name" value="P-loop_NTPase"/>
</dbReference>
<evidence type="ECO:0000256" key="16">
    <source>
        <dbReference type="SAM" id="MobiDB-lite"/>
    </source>
</evidence>
<keyword evidence="8" id="KW-0238">DNA-binding</keyword>
<gene>
    <name evidence="19" type="primary">addA</name>
    <name evidence="19" type="ORF">ABEG18_25835</name>
</gene>
<evidence type="ECO:0000256" key="10">
    <source>
        <dbReference type="ARBA" id="ARBA00023235"/>
    </source>
</evidence>
<dbReference type="PANTHER" id="PTHR11070">
    <property type="entry name" value="UVRD / RECB / PCRA DNA HELICASE FAMILY MEMBER"/>
    <property type="match status" value="1"/>
</dbReference>
<accession>A0AAU7JFA1</accession>
<dbReference type="Gene3D" id="3.90.320.10">
    <property type="match status" value="1"/>
</dbReference>
<dbReference type="AlphaFoldDB" id="A0AAU7JFA1"/>
<dbReference type="Pfam" id="PF00580">
    <property type="entry name" value="UvrD-helicase"/>
    <property type="match status" value="1"/>
</dbReference>
<dbReference type="PROSITE" id="PS51217">
    <property type="entry name" value="UVRD_HELICASE_CTER"/>
    <property type="match status" value="1"/>
</dbReference>
<evidence type="ECO:0000256" key="2">
    <source>
        <dbReference type="ARBA" id="ARBA00022741"/>
    </source>
</evidence>
<dbReference type="InterPro" id="IPR014151">
    <property type="entry name" value="DNA_helicase_AddA"/>
</dbReference>
<dbReference type="GO" id="GO:0043138">
    <property type="term" value="F:3'-5' DNA helicase activity"/>
    <property type="evidence" value="ECO:0007669"/>
    <property type="project" value="UniProtKB-EC"/>
</dbReference>
<evidence type="ECO:0000259" key="18">
    <source>
        <dbReference type="PROSITE" id="PS51217"/>
    </source>
</evidence>
<evidence type="ECO:0000256" key="11">
    <source>
        <dbReference type="ARBA" id="ARBA00034617"/>
    </source>
</evidence>
<evidence type="ECO:0000256" key="8">
    <source>
        <dbReference type="ARBA" id="ARBA00023125"/>
    </source>
</evidence>
<evidence type="ECO:0000256" key="14">
    <source>
        <dbReference type="ARBA" id="ARBA00048988"/>
    </source>
</evidence>
<feature type="binding site" evidence="15">
    <location>
        <begin position="29"/>
        <end position="36"/>
    </location>
    <ligand>
        <name>ATP</name>
        <dbReference type="ChEBI" id="CHEBI:30616"/>
    </ligand>
</feature>
<keyword evidence="5 15" id="KW-0347">Helicase</keyword>
<dbReference type="InterPro" id="IPR014016">
    <property type="entry name" value="UvrD-like_ATP-bd"/>
</dbReference>
<feature type="region of interest" description="Disordered" evidence="16">
    <location>
        <begin position="924"/>
        <end position="982"/>
    </location>
</feature>
<dbReference type="Gene3D" id="3.40.50.300">
    <property type="entry name" value="P-loop containing nucleotide triphosphate hydrolases"/>
    <property type="match status" value="4"/>
</dbReference>
<dbReference type="NCBIfam" id="TIGR02784">
    <property type="entry name" value="addA_alphas"/>
    <property type="match status" value="1"/>
</dbReference>
<feature type="domain" description="UvrD-like helicase C-terminal" evidence="18">
    <location>
        <begin position="528"/>
        <end position="796"/>
    </location>
</feature>
<feature type="compositionally biased region" description="Low complexity" evidence="16">
    <location>
        <begin position="945"/>
        <end position="958"/>
    </location>
</feature>
<keyword evidence="1" id="KW-0540">Nuclease</keyword>